<dbReference type="Gene3D" id="2.60.40.3330">
    <property type="match status" value="2"/>
</dbReference>
<keyword evidence="4 5" id="KW-0732">Signal</keyword>
<keyword evidence="7" id="KW-1185">Reference proteome</keyword>
<feature type="chain" id="PRO_5002732934" evidence="5">
    <location>
        <begin position="20"/>
        <end position="273"/>
    </location>
</feature>
<dbReference type="AlphaFoldDB" id="A8XC22"/>
<dbReference type="EMBL" id="HE601482">
    <property type="protein sequence ID" value="CAP30261.1"/>
    <property type="molecule type" value="Genomic_DNA"/>
</dbReference>
<comment type="subcellular location">
    <subcellularLocation>
        <location evidence="1">Secreted</location>
    </subcellularLocation>
</comment>
<organism evidence="6 7">
    <name type="scientific">Caenorhabditis briggsae</name>
    <dbReference type="NCBI Taxonomy" id="6238"/>
    <lineage>
        <taxon>Eukaryota</taxon>
        <taxon>Metazoa</taxon>
        <taxon>Ecdysozoa</taxon>
        <taxon>Nematoda</taxon>
        <taxon>Chromadorea</taxon>
        <taxon>Rhabditida</taxon>
        <taxon>Rhabditina</taxon>
        <taxon>Rhabditomorpha</taxon>
        <taxon>Rhabditoidea</taxon>
        <taxon>Rhabditidae</taxon>
        <taxon>Peloderinae</taxon>
        <taxon>Caenorhabditis</taxon>
    </lineage>
</organism>
<comment type="similarity">
    <text evidence="2">Belongs to the nematode transthyretin-like family.</text>
</comment>
<dbReference type="InterPro" id="IPR038479">
    <property type="entry name" value="Transthyretin-like_sf"/>
</dbReference>
<dbReference type="Proteomes" id="UP000008549">
    <property type="component" value="Unassembled WGS sequence"/>
</dbReference>
<evidence type="ECO:0000256" key="1">
    <source>
        <dbReference type="ARBA" id="ARBA00004613"/>
    </source>
</evidence>
<dbReference type="FunCoup" id="A8XC22">
    <property type="interactions" value="1418"/>
</dbReference>
<dbReference type="PANTHER" id="PTHR21700">
    <property type="entry name" value="TRANSTHYRETIN-LIKE FAMILY PROTEIN-RELATED"/>
    <property type="match status" value="1"/>
</dbReference>
<protein>
    <submittedName>
        <fullName evidence="6">Protein CBR-TTR-30</fullName>
    </submittedName>
</protein>
<gene>
    <name evidence="8" type="primary">ttr-30</name>
    <name evidence="6" type="synonym">Cbr-ttr-30</name>
    <name evidence="9" type="synonym">ttr-59</name>
    <name evidence="8" type="ORF">CBG11024</name>
    <name evidence="9" type="ORF">CBG30831</name>
    <name evidence="6" type="ORF">CBG_11024</name>
</gene>
<evidence type="ECO:0000313" key="6">
    <source>
        <dbReference type="EMBL" id="CAP30261.1"/>
    </source>
</evidence>
<evidence type="ECO:0000313" key="8">
    <source>
        <dbReference type="WormBase" id="CBG11024"/>
    </source>
</evidence>
<dbReference type="GeneID" id="8587021"/>
<evidence type="ECO:0000256" key="4">
    <source>
        <dbReference type="ARBA" id="ARBA00022729"/>
    </source>
</evidence>
<dbReference type="Pfam" id="PF01060">
    <property type="entry name" value="TTR-52"/>
    <property type="match status" value="2"/>
</dbReference>
<dbReference type="WormBase" id="CBG11024">
    <property type="protein sequence ID" value="CBP41623"/>
    <property type="gene ID" value="WBGene00032229"/>
    <property type="gene designation" value="Cbr-ttr-30"/>
</dbReference>
<dbReference type="HOGENOM" id="CLU_880842_0_0_1"/>
<dbReference type="CTD" id="8587021"/>
<dbReference type="eggNOG" id="ENOG502SQN1">
    <property type="taxonomic scope" value="Eukaryota"/>
</dbReference>
<evidence type="ECO:0000313" key="7">
    <source>
        <dbReference type="Proteomes" id="UP000008549"/>
    </source>
</evidence>
<sequence length="273" mass="29831">MQSSASILLVLATISCCNALLFGLIGTEQSVAVTGKLTCNGEPAAHVRVKLYEKEATLDVLLGEGTTDENGEFSLQGHKVEVSTIDPKLNIYHKCNYKGVCFGEEKCYQKSSLTIPDNFITEGEVPQKTFNMPSSTILILFVLVSSCLSISIEIGNLQSVAVNGTLLCNDKPANNIKVKLYEEEAILDVLLDERFTSESGTFEMSGSKSEVTTIDPKLNIYHKCNYDGICVRKISIMIPPEYVTNGEKPARVYNIGEINLASKFSGQSTDCFN</sequence>
<dbReference type="STRING" id="6238.A8XC22"/>
<dbReference type="RefSeq" id="XP_002645023.1">
    <property type="nucleotide sequence ID" value="XM_002644977.1"/>
</dbReference>
<accession>A8XC22</accession>
<dbReference type="OMA" id="CTIGSSM"/>
<evidence type="ECO:0000256" key="5">
    <source>
        <dbReference type="SAM" id="SignalP"/>
    </source>
</evidence>
<dbReference type="WormBase" id="CBG30831">
    <property type="protein sequence ID" value="CBP41821"/>
    <property type="gene ID" value="WBGene00270795"/>
    <property type="gene designation" value="Cbr-ttr-59"/>
</dbReference>
<evidence type="ECO:0000313" key="9">
    <source>
        <dbReference type="WormBase" id="CBG30831"/>
    </source>
</evidence>
<dbReference type="KEGG" id="cbr:CBG_11024"/>
<dbReference type="InParanoid" id="A8XC22"/>
<name>A8XC22_CAEBR</name>
<dbReference type="GO" id="GO:0009986">
    <property type="term" value="C:cell surface"/>
    <property type="evidence" value="ECO:0007669"/>
    <property type="project" value="InterPro"/>
</dbReference>
<keyword evidence="3" id="KW-0964">Secreted</keyword>
<proteinExistence type="inferred from homology"/>
<evidence type="ECO:0000256" key="3">
    <source>
        <dbReference type="ARBA" id="ARBA00022525"/>
    </source>
</evidence>
<dbReference type="InterPro" id="IPR001534">
    <property type="entry name" value="Transthyretin-like"/>
</dbReference>
<feature type="signal peptide" evidence="5">
    <location>
        <begin position="1"/>
        <end position="19"/>
    </location>
</feature>
<reference evidence="6 7" key="1">
    <citation type="journal article" date="2003" name="PLoS Biol.">
        <title>The genome sequence of Caenorhabditis briggsae: a platform for comparative genomics.</title>
        <authorList>
            <person name="Stein L.D."/>
            <person name="Bao Z."/>
            <person name="Blasiar D."/>
            <person name="Blumenthal T."/>
            <person name="Brent M.R."/>
            <person name="Chen N."/>
            <person name="Chinwalla A."/>
            <person name="Clarke L."/>
            <person name="Clee C."/>
            <person name="Coghlan A."/>
            <person name="Coulson A."/>
            <person name="D'Eustachio P."/>
            <person name="Fitch D.H."/>
            <person name="Fulton L.A."/>
            <person name="Fulton R.E."/>
            <person name="Griffiths-Jones S."/>
            <person name="Harris T.W."/>
            <person name="Hillier L.W."/>
            <person name="Kamath R."/>
            <person name="Kuwabara P.E."/>
            <person name="Mardis E.R."/>
            <person name="Marra M.A."/>
            <person name="Miner T.L."/>
            <person name="Minx P."/>
            <person name="Mullikin J.C."/>
            <person name="Plumb R.W."/>
            <person name="Rogers J."/>
            <person name="Schein J.E."/>
            <person name="Sohrmann M."/>
            <person name="Spieth J."/>
            <person name="Stajich J.E."/>
            <person name="Wei C."/>
            <person name="Willey D."/>
            <person name="Wilson R.K."/>
            <person name="Durbin R."/>
            <person name="Waterston R.H."/>
        </authorList>
    </citation>
    <scope>NUCLEOTIDE SEQUENCE [LARGE SCALE GENOMIC DNA]</scope>
    <source>
        <strain evidence="6 7">AF16</strain>
    </source>
</reference>
<reference evidence="6 7" key="2">
    <citation type="journal article" date="2011" name="PLoS Genet.">
        <title>Caenorhabditis briggsae recombinant inbred line genotypes reveal inter-strain incompatibility and the evolution of recombination.</title>
        <authorList>
            <person name="Ross J.A."/>
            <person name="Koboldt D.C."/>
            <person name="Staisch J.E."/>
            <person name="Chamberlin H.M."/>
            <person name="Gupta B.P."/>
            <person name="Miller R.D."/>
            <person name="Baird S.E."/>
            <person name="Haag E.S."/>
        </authorList>
    </citation>
    <scope>NUCLEOTIDE SEQUENCE [LARGE SCALE GENOMIC DNA]</scope>
    <source>
        <strain evidence="6 7">AF16</strain>
    </source>
</reference>
<dbReference type="GO" id="GO:0005576">
    <property type="term" value="C:extracellular region"/>
    <property type="evidence" value="ECO:0007669"/>
    <property type="project" value="UniProtKB-SubCell"/>
</dbReference>
<dbReference type="PANTHER" id="PTHR21700:SF125">
    <property type="entry name" value="TRANSTHYRETIN-RELATED FAMILY DOMAIN-RELATED"/>
    <property type="match status" value="1"/>
</dbReference>
<evidence type="ECO:0000256" key="2">
    <source>
        <dbReference type="ARBA" id="ARBA00010112"/>
    </source>
</evidence>